<protein>
    <recommendedName>
        <fullName evidence="4">Facilitated glucose transporter</fullName>
    </recommendedName>
</protein>
<dbReference type="EMBL" id="CP092488">
    <property type="protein sequence ID" value="UMB72143.1"/>
    <property type="molecule type" value="Genomic_DNA"/>
</dbReference>
<proteinExistence type="predicted"/>
<feature type="transmembrane region" description="Helical" evidence="1">
    <location>
        <begin position="111"/>
        <end position="127"/>
    </location>
</feature>
<name>A0ABY3VZC7_9MYCO</name>
<evidence type="ECO:0000313" key="2">
    <source>
        <dbReference type="EMBL" id="UMB72143.1"/>
    </source>
</evidence>
<gene>
    <name evidence="2" type="ORF">MKK62_06100</name>
</gene>
<reference evidence="2" key="1">
    <citation type="submission" date="2022-08" db="EMBL/GenBank/DDBJ databases">
        <title>Whole genome sequencing of non-tuberculosis mycobacteria type-strains.</title>
        <authorList>
            <person name="Igarashi Y."/>
            <person name="Osugi A."/>
            <person name="Mitarai S."/>
        </authorList>
    </citation>
    <scope>NUCLEOTIDE SEQUENCE</scope>
    <source>
        <strain evidence="2">DSM 45127</strain>
    </source>
</reference>
<evidence type="ECO:0000256" key="1">
    <source>
        <dbReference type="SAM" id="Phobius"/>
    </source>
</evidence>
<organism evidence="2 3">
    <name type="scientific">Mycobacterium paraterrae</name>
    <dbReference type="NCBI Taxonomy" id="577492"/>
    <lineage>
        <taxon>Bacteria</taxon>
        <taxon>Bacillati</taxon>
        <taxon>Actinomycetota</taxon>
        <taxon>Actinomycetes</taxon>
        <taxon>Mycobacteriales</taxon>
        <taxon>Mycobacteriaceae</taxon>
        <taxon>Mycobacterium</taxon>
    </lineage>
</organism>
<sequence length="133" mass="13913">MESRGGRIAAATNRVAPVVVLGLLAFDGVLSAIGGALFLPSYIGAIPFPLSALASGAVNAALVFVAMRWTSRNVLAALPVWTWLLTVLVMARPGPGGDVIFAGRGITEFSPFLLLAAGTLLPFWVLLRRRTAP</sequence>
<keyword evidence="1" id="KW-1133">Transmembrane helix</keyword>
<dbReference type="Proteomes" id="UP001055336">
    <property type="component" value="Chromosome"/>
</dbReference>
<keyword evidence="1" id="KW-0472">Membrane</keyword>
<evidence type="ECO:0000313" key="3">
    <source>
        <dbReference type="Proteomes" id="UP001055336"/>
    </source>
</evidence>
<evidence type="ECO:0008006" key="4">
    <source>
        <dbReference type="Google" id="ProtNLM"/>
    </source>
</evidence>
<accession>A0ABY3VZC7</accession>
<keyword evidence="1" id="KW-0812">Transmembrane</keyword>
<keyword evidence="3" id="KW-1185">Reference proteome</keyword>
<feature type="transmembrane region" description="Helical" evidence="1">
    <location>
        <begin position="41"/>
        <end position="67"/>
    </location>
</feature>
<feature type="transmembrane region" description="Helical" evidence="1">
    <location>
        <begin position="74"/>
        <end position="91"/>
    </location>
</feature>